<comment type="caution">
    <text evidence="2">The sequence shown here is derived from an EMBL/GenBank/DDBJ whole genome shotgun (WGS) entry which is preliminary data.</text>
</comment>
<gene>
    <name evidence="2" type="ORF">EVJ58_g682</name>
</gene>
<proteinExistence type="predicted"/>
<dbReference type="AlphaFoldDB" id="A0A4Y9Z4G9"/>
<feature type="compositionally biased region" description="Polar residues" evidence="1">
    <location>
        <begin position="8"/>
        <end position="18"/>
    </location>
</feature>
<feature type="compositionally biased region" description="Basic and acidic residues" evidence="1">
    <location>
        <begin position="442"/>
        <end position="451"/>
    </location>
</feature>
<evidence type="ECO:0000313" key="2">
    <source>
        <dbReference type="EMBL" id="TFY69000.1"/>
    </source>
</evidence>
<evidence type="ECO:0000313" key="3">
    <source>
        <dbReference type="Proteomes" id="UP000298390"/>
    </source>
</evidence>
<protein>
    <submittedName>
        <fullName evidence="2">Uncharacterized protein</fullName>
    </submittedName>
</protein>
<sequence>MEDLRSPHFSQATPQSLRSARYPSMNYRSNTSPRPQNPAQADGWNVLGTSLGRSGYTNVPPPVAAAGHNLLTPSAGHHHPHVNLSTLGVSNGMYPGGRPMAYDSDGYSYQEQNHQAPPSTFATDASFVPNTLAHAHAYSPQFTTHEEHPNGDYASAGVGYHGQRMDGQFIGGAPLDSRRQSGFFGHMLPVNDTVSRRLVPDNGWGIASQLSVATAEGTSVVSRSRNNYPMSAQAAHRPHRAMVGSPQDAIPSIRPSARANSPDDPSIVGIHLGPAFNPWEFVNFPVDGTIDSQGHSLPPGIWNTQNVNDTAADFSHPVNDVHSSEVDPGLGGTIPGAASTITAPASFSITSAVNDTIGIPDVAVANFWQLNYLSHHGGHSHDPITGSDTFTTHTSPTMTRVAHRLQMNPRDPIPDPFALLSRPSLVVAPGSGAPTATSYPSHRPDGEDGERGTQSIADVSFGRPDVVGPSHRYRRHGASSKQRGNPYRVERKRRSKHRQNADAVSPAGSDPAESSSTASSAMKGDSGRATYAETGMIDHECRISGTCNHHYGSHTAIEAAQHLSTCIHSFYNSSNEHPNADNQLQCPWIMSDGRRCRAWIKVDSNLKGMVKHGLKAHLKIYETRCSKCKKPFISKDSCERHVRERDCLVS</sequence>
<name>A0A4Y9Z4G9_9APHY</name>
<feature type="region of interest" description="Disordered" evidence="1">
    <location>
        <begin position="1"/>
        <end position="41"/>
    </location>
</feature>
<dbReference type="Proteomes" id="UP000298390">
    <property type="component" value="Unassembled WGS sequence"/>
</dbReference>
<dbReference type="EMBL" id="SEKV01000018">
    <property type="protein sequence ID" value="TFY69000.1"/>
    <property type="molecule type" value="Genomic_DNA"/>
</dbReference>
<evidence type="ECO:0000256" key="1">
    <source>
        <dbReference type="SAM" id="MobiDB-lite"/>
    </source>
</evidence>
<accession>A0A4Y9Z4G9</accession>
<feature type="region of interest" description="Disordered" evidence="1">
    <location>
        <begin position="428"/>
        <end position="526"/>
    </location>
</feature>
<organism evidence="2 3">
    <name type="scientific">Rhodofomes roseus</name>
    <dbReference type="NCBI Taxonomy" id="34475"/>
    <lineage>
        <taxon>Eukaryota</taxon>
        <taxon>Fungi</taxon>
        <taxon>Dikarya</taxon>
        <taxon>Basidiomycota</taxon>
        <taxon>Agaricomycotina</taxon>
        <taxon>Agaricomycetes</taxon>
        <taxon>Polyporales</taxon>
        <taxon>Rhodofomes</taxon>
    </lineage>
</organism>
<feature type="compositionally biased region" description="Polar residues" evidence="1">
    <location>
        <begin position="26"/>
        <end position="39"/>
    </location>
</feature>
<reference evidence="2 3" key="1">
    <citation type="submission" date="2019-01" db="EMBL/GenBank/DDBJ databases">
        <title>Genome sequencing of the rare red list fungi Fomitopsis rosea.</title>
        <authorList>
            <person name="Buettner E."/>
            <person name="Kellner H."/>
        </authorList>
    </citation>
    <scope>NUCLEOTIDE SEQUENCE [LARGE SCALE GENOMIC DNA]</scope>
    <source>
        <strain evidence="2 3">DSM 105464</strain>
    </source>
</reference>
<feature type="compositionally biased region" description="Low complexity" evidence="1">
    <location>
        <begin position="509"/>
        <end position="521"/>
    </location>
</feature>